<evidence type="ECO:0000256" key="7">
    <source>
        <dbReference type="ARBA" id="ARBA00022801"/>
    </source>
</evidence>
<evidence type="ECO:0000259" key="14">
    <source>
        <dbReference type="Pfam" id="PF07504"/>
    </source>
</evidence>
<evidence type="ECO:0000256" key="13">
    <source>
        <dbReference type="RuleBase" id="RU364017"/>
    </source>
</evidence>
<feature type="domain" description="FTP" evidence="14">
    <location>
        <begin position="84"/>
        <end position="135"/>
    </location>
</feature>
<gene>
    <name evidence="15" type="ORF">QQS21_010545</name>
</gene>
<dbReference type="PRINTS" id="PR00999">
    <property type="entry name" value="FUNGALYSIN"/>
</dbReference>
<dbReference type="InterPro" id="IPR050371">
    <property type="entry name" value="Fungal_virulence_M36"/>
</dbReference>
<keyword evidence="9 13" id="KW-0482">Metalloprotease</keyword>
<dbReference type="EC" id="3.4.24.-" evidence="13"/>
<comment type="similarity">
    <text evidence="2 13">Belongs to the peptidase M36 family.</text>
</comment>
<feature type="binding site" evidence="12">
    <location>
        <position position="437"/>
    </location>
    <ligand>
        <name>Zn(2+)</name>
        <dbReference type="ChEBI" id="CHEBI:29105"/>
        <note>catalytic</note>
    </ligand>
</feature>
<evidence type="ECO:0000313" key="15">
    <source>
        <dbReference type="EMBL" id="KAK2591755.1"/>
    </source>
</evidence>
<comment type="cofactor">
    <cofactor evidence="12">
        <name>Zn(2+)</name>
        <dbReference type="ChEBI" id="CHEBI:29105"/>
    </cofactor>
    <text evidence="12">Binds 1 zinc ion per subunit.</text>
</comment>
<dbReference type="Pfam" id="PF02128">
    <property type="entry name" value="Peptidase_M36"/>
    <property type="match status" value="1"/>
</dbReference>
<dbReference type="GO" id="GO:0004222">
    <property type="term" value="F:metalloendopeptidase activity"/>
    <property type="evidence" value="ECO:0007669"/>
    <property type="project" value="InterPro"/>
</dbReference>
<organism evidence="15 16">
    <name type="scientific">Conoideocrella luteorostrata</name>
    <dbReference type="NCBI Taxonomy" id="1105319"/>
    <lineage>
        <taxon>Eukaryota</taxon>
        <taxon>Fungi</taxon>
        <taxon>Dikarya</taxon>
        <taxon>Ascomycota</taxon>
        <taxon>Pezizomycotina</taxon>
        <taxon>Sordariomycetes</taxon>
        <taxon>Hypocreomycetidae</taxon>
        <taxon>Hypocreales</taxon>
        <taxon>Clavicipitaceae</taxon>
        <taxon>Conoideocrella</taxon>
    </lineage>
</organism>
<dbReference type="AlphaFoldDB" id="A0AAJ0CES8"/>
<dbReference type="GO" id="GO:0005576">
    <property type="term" value="C:extracellular region"/>
    <property type="evidence" value="ECO:0007669"/>
    <property type="project" value="UniProtKB-SubCell"/>
</dbReference>
<evidence type="ECO:0000256" key="6">
    <source>
        <dbReference type="ARBA" id="ARBA00022729"/>
    </source>
</evidence>
<keyword evidence="8 12" id="KW-0862">Zinc</keyword>
<dbReference type="GO" id="GO:0008270">
    <property type="term" value="F:zinc ion binding"/>
    <property type="evidence" value="ECO:0007669"/>
    <property type="project" value="InterPro"/>
</dbReference>
<dbReference type="InterPro" id="IPR001842">
    <property type="entry name" value="Peptidase_M36"/>
</dbReference>
<reference evidence="15" key="1">
    <citation type="submission" date="2023-06" db="EMBL/GenBank/DDBJ databases">
        <title>Conoideocrella luteorostrata (Hypocreales: Clavicipitaceae), a potential biocontrol fungus for elongate hemlock scale in United States Christmas tree production areas.</title>
        <authorList>
            <person name="Barrett H."/>
            <person name="Lovett B."/>
            <person name="Macias A.M."/>
            <person name="Stajich J.E."/>
            <person name="Kasson M.T."/>
        </authorList>
    </citation>
    <scope>NUCLEOTIDE SEQUENCE</scope>
    <source>
        <strain evidence="15">ARSEF 14590</strain>
    </source>
</reference>
<dbReference type="PANTHER" id="PTHR33478">
    <property type="entry name" value="EXTRACELLULAR METALLOPROTEINASE MEP"/>
    <property type="match status" value="1"/>
</dbReference>
<name>A0AAJ0CES8_9HYPO</name>
<comment type="caution">
    <text evidence="15">The sequence shown here is derived from an EMBL/GenBank/DDBJ whole genome shotgun (WGS) entry which is preliminary data.</text>
</comment>
<dbReference type="Gene3D" id="3.10.170.10">
    <property type="match status" value="1"/>
</dbReference>
<sequence length="643" mass="70714">MKTAALLGLTGLAANVLAHPERRHANDVSLNKRGVDVSKFRMPELAEYTAADQAKSHPAVSAINKRGDYVGAAQQLVKTVAPGAEFRVVDDHYVGADGLAHVNFKQTLHGIDIDNGDFNVNVSLEGTIFSYGNSFYKGKTPQENPLSKRAFTDPTAALKGVVDILGLSVQTSDAKAESKEGTETYTFTGTKGAVSDPEAKLVYLTKKDGSLGLTWRVETDVRDNWLLTYIDADNSKTVHGVVDYVSNFATMQVYPWTVNDPTDGSRSVQTDPWNTKSSPYTWFGDGSKNYTTLWGNNAVAQTNYDGHDNTDNYAQSYRPTSASRKFEYPYSTSESDKSKYRDASITQLFYTSNTYHDLLYTLGFNEAAGNFQTNNNGKGGKGSDFVVLNAQDGFDTNNADFATPPDGSRGRMRMFMWTRPNRSIDRDCSFNADVILHEYTHGLSTRLTGGPANSKCLNGLESGGMGEGWSDFMAVAVLIKSTDTRNRDFTVGSWIFDNPKGIRSYPYSTSLKTNPYTYAAANQKNEVHAMGEIWANTLYEMFWNLVEKHGNTADKYPTLDAKGIPKDGRFLAMKLVMGGMAIQPCNPNMVSARDAIIDADKQLTGASNKCELWRAFAKRGLGVNAKYNNGRNRVEDFTVPSGC</sequence>
<evidence type="ECO:0000256" key="10">
    <source>
        <dbReference type="ARBA" id="ARBA00023145"/>
    </source>
</evidence>
<evidence type="ECO:0000256" key="5">
    <source>
        <dbReference type="ARBA" id="ARBA00022723"/>
    </source>
</evidence>
<accession>A0AAJ0CES8</accession>
<evidence type="ECO:0000256" key="8">
    <source>
        <dbReference type="ARBA" id="ARBA00022833"/>
    </source>
</evidence>
<feature type="chain" id="PRO_5042318087" description="Extracellular metalloproteinase" evidence="13">
    <location>
        <begin position="19"/>
        <end position="643"/>
    </location>
</feature>
<dbReference type="PANTHER" id="PTHR33478:SF1">
    <property type="entry name" value="EXTRACELLULAR METALLOPROTEINASE MEP"/>
    <property type="match status" value="1"/>
</dbReference>
<dbReference type="SUPFAM" id="SSF55486">
    <property type="entry name" value="Metalloproteases ('zincins'), catalytic domain"/>
    <property type="match status" value="1"/>
</dbReference>
<keyword evidence="4 13" id="KW-0645">Protease</keyword>
<evidence type="ECO:0000256" key="11">
    <source>
        <dbReference type="PIRSR" id="PIRSR601842-1"/>
    </source>
</evidence>
<keyword evidence="16" id="KW-1185">Reference proteome</keyword>
<evidence type="ECO:0000256" key="1">
    <source>
        <dbReference type="ARBA" id="ARBA00004613"/>
    </source>
</evidence>
<dbReference type="Gene3D" id="1.10.390.10">
    <property type="entry name" value="Neutral Protease Domain 2"/>
    <property type="match status" value="1"/>
</dbReference>
<keyword evidence="10 13" id="KW-0865">Zymogen</keyword>
<dbReference type="InterPro" id="IPR027268">
    <property type="entry name" value="Peptidase_M4/M1_CTD_sf"/>
</dbReference>
<keyword evidence="6 13" id="KW-0732">Signal</keyword>
<comment type="subcellular location">
    <subcellularLocation>
        <location evidence="1 13">Secreted</location>
    </subcellularLocation>
</comment>
<dbReference type="EMBL" id="JASWJB010000311">
    <property type="protein sequence ID" value="KAK2591755.1"/>
    <property type="molecule type" value="Genomic_DNA"/>
</dbReference>
<keyword evidence="7 13" id="KW-0378">Hydrolase</keyword>
<evidence type="ECO:0000256" key="2">
    <source>
        <dbReference type="ARBA" id="ARBA00006006"/>
    </source>
</evidence>
<feature type="signal peptide" evidence="13">
    <location>
        <begin position="1"/>
        <end position="18"/>
    </location>
</feature>
<dbReference type="Pfam" id="PF07504">
    <property type="entry name" value="FTP"/>
    <property type="match status" value="1"/>
</dbReference>
<dbReference type="GO" id="GO:0006508">
    <property type="term" value="P:proteolysis"/>
    <property type="evidence" value="ECO:0007669"/>
    <property type="project" value="UniProtKB-KW"/>
</dbReference>
<protein>
    <recommendedName>
        <fullName evidence="13">Extracellular metalloproteinase</fullName>
        <ecNumber evidence="13">3.4.24.-</ecNumber>
    </recommendedName>
    <alternativeName>
        <fullName evidence="13">Fungalysin</fullName>
    </alternativeName>
</protein>
<keyword evidence="5 12" id="KW-0479">Metal-binding</keyword>
<evidence type="ECO:0000313" key="16">
    <source>
        <dbReference type="Proteomes" id="UP001251528"/>
    </source>
</evidence>
<evidence type="ECO:0000256" key="12">
    <source>
        <dbReference type="PIRSR" id="PIRSR601842-2"/>
    </source>
</evidence>
<feature type="active site" evidence="11">
    <location>
        <position position="438"/>
    </location>
</feature>
<feature type="binding site" evidence="12">
    <location>
        <position position="441"/>
    </location>
    <ligand>
        <name>Zn(2+)</name>
        <dbReference type="ChEBI" id="CHEBI:29105"/>
        <note>catalytic</note>
    </ligand>
</feature>
<dbReference type="CDD" id="cd09596">
    <property type="entry name" value="M36"/>
    <property type="match status" value="1"/>
</dbReference>
<evidence type="ECO:0000256" key="3">
    <source>
        <dbReference type="ARBA" id="ARBA00022525"/>
    </source>
</evidence>
<evidence type="ECO:0000256" key="9">
    <source>
        <dbReference type="ARBA" id="ARBA00023049"/>
    </source>
</evidence>
<proteinExistence type="inferred from homology"/>
<evidence type="ECO:0000256" key="4">
    <source>
        <dbReference type="ARBA" id="ARBA00022670"/>
    </source>
</evidence>
<dbReference type="InterPro" id="IPR011096">
    <property type="entry name" value="FTP_domain"/>
</dbReference>
<dbReference type="Proteomes" id="UP001251528">
    <property type="component" value="Unassembled WGS sequence"/>
</dbReference>
<keyword evidence="3 13" id="KW-0964">Secreted</keyword>
<feature type="binding site" evidence="12">
    <location>
        <position position="467"/>
    </location>
    <ligand>
        <name>Zn(2+)</name>
        <dbReference type="ChEBI" id="CHEBI:29105"/>
        <note>catalytic</note>
    </ligand>
</feature>